<evidence type="ECO:0000256" key="12">
    <source>
        <dbReference type="SAM" id="SignalP"/>
    </source>
</evidence>
<keyword evidence="6 10" id="KW-0798">TonB box</keyword>
<dbReference type="EMBL" id="QUQO01000001">
    <property type="protein sequence ID" value="RFB04604.1"/>
    <property type="molecule type" value="Genomic_DNA"/>
</dbReference>
<keyword evidence="5 12" id="KW-0732">Signal</keyword>
<evidence type="ECO:0000256" key="8">
    <source>
        <dbReference type="ARBA" id="ARBA00023237"/>
    </source>
</evidence>
<comment type="similarity">
    <text evidence="9 11">Belongs to the TonB-dependent receptor family.</text>
</comment>
<dbReference type="OrthoDB" id="7051241at2"/>
<dbReference type="Pfam" id="PF00593">
    <property type="entry name" value="TonB_dep_Rec_b-barrel"/>
    <property type="match status" value="1"/>
</dbReference>
<comment type="caution">
    <text evidence="15">The sequence shown here is derived from an EMBL/GenBank/DDBJ whole genome shotgun (WGS) entry which is preliminary data.</text>
</comment>
<evidence type="ECO:0000256" key="5">
    <source>
        <dbReference type="ARBA" id="ARBA00022729"/>
    </source>
</evidence>
<dbReference type="GO" id="GO:0009279">
    <property type="term" value="C:cell outer membrane"/>
    <property type="evidence" value="ECO:0007669"/>
    <property type="project" value="UniProtKB-SubCell"/>
</dbReference>
<evidence type="ECO:0000256" key="9">
    <source>
        <dbReference type="PROSITE-ProRule" id="PRU01360"/>
    </source>
</evidence>
<keyword evidence="3 9" id="KW-1134">Transmembrane beta strand</keyword>
<evidence type="ECO:0000313" key="16">
    <source>
        <dbReference type="Proteomes" id="UP000264589"/>
    </source>
</evidence>
<dbReference type="InParanoid" id="A0A371RGM5"/>
<evidence type="ECO:0000256" key="11">
    <source>
        <dbReference type="RuleBase" id="RU003357"/>
    </source>
</evidence>
<evidence type="ECO:0000256" key="3">
    <source>
        <dbReference type="ARBA" id="ARBA00022452"/>
    </source>
</evidence>
<dbReference type="Pfam" id="PF07715">
    <property type="entry name" value="Plug"/>
    <property type="match status" value="1"/>
</dbReference>
<feature type="domain" description="TonB-dependent receptor plug" evidence="14">
    <location>
        <begin position="61"/>
        <end position="173"/>
    </location>
</feature>
<evidence type="ECO:0000256" key="6">
    <source>
        <dbReference type="ARBA" id="ARBA00023077"/>
    </source>
</evidence>
<evidence type="ECO:0000256" key="7">
    <source>
        <dbReference type="ARBA" id="ARBA00023136"/>
    </source>
</evidence>
<feature type="short sequence motif" description="TonB box" evidence="10">
    <location>
        <begin position="46"/>
        <end position="52"/>
    </location>
</feature>
<proteinExistence type="inferred from homology"/>
<evidence type="ECO:0000256" key="1">
    <source>
        <dbReference type="ARBA" id="ARBA00004571"/>
    </source>
</evidence>
<keyword evidence="8 9" id="KW-0998">Cell outer membrane</keyword>
<dbReference type="AlphaFoldDB" id="A0A371RGM5"/>
<dbReference type="SUPFAM" id="SSF56935">
    <property type="entry name" value="Porins"/>
    <property type="match status" value="1"/>
</dbReference>
<dbReference type="InterPro" id="IPR036942">
    <property type="entry name" value="Beta-barrel_TonB_sf"/>
</dbReference>
<dbReference type="PANTHER" id="PTHR47234">
    <property type="match status" value="1"/>
</dbReference>
<dbReference type="InterPro" id="IPR000531">
    <property type="entry name" value="Beta-barrel_TonB"/>
</dbReference>
<evidence type="ECO:0000259" key="14">
    <source>
        <dbReference type="Pfam" id="PF07715"/>
    </source>
</evidence>
<accession>A0A371RGM5</accession>
<protein>
    <recommendedName>
        <fullName evidence="17">TonB-dependent receptor</fullName>
    </recommendedName>
</protein>
<feature type="chain" id="PRO_5016580074" description="TonB-dependent receptor" evidence="12">
    <location>
        <begin position="35"/>
        <end position="962"/>
    </location>
</feature>
<dbReference type="InterPro" id="IPR012910">
    <property type="entry name" value="Plug_dom"/>
</dbReference>
<evidence type="ECO:0000256" key="4">
    <source>
        <dbReference type="ARBA" id="ARBA00022692"/>
    </source>
</evidence>
<dbReference type="Gene3D" id="2.40.170.20">
    <property type="entry name" value="TonB-dependent receptor, beta-barrel domain"/>
    <property type="match status" value="1"/>
</dbReference>
<keyword evidence="2 9" id="KW-0813">Transport</keyword>
<reference evidence="15 16" key="1">
    <citation type="submission" date="2018-08" db="EMBL/GenBank/DDBJ databases">
        <title>Parvularcula sp. SM1705, isolated from surface water of the South Sea China.</title>
        <authorList>
            <person name="Sun L."/>
        </authorList>
    </citation>
    <scope>NUCLEOTIDE SEQUENCE [LARGE SCALE GENOMIC DNA]</scope>
    <source>
        <strain evidence="15 16">SM1705</strain>
    </source>
</reference>
<keyword evidence="16" id="KW-1185">Reference proteome</keyword>
<evidence type="ECO:0000259" key="13">
    <source>
        <dbReference type="Pfam" id="PF00593"/>
    </source>
</evidence>
<evidence type="ECO:0000313" key="15">
    <source>
        <dbReference type="EMBL" id="RFB04604.1"/>
    </source>
</evidence>
<dbReference type="RefSeq" id="WP_116391236.1">
    <property type="nucleotide sequence ID" value="NZ_QUQO01000001.1"/>
</dbReference>
<dbReference type="PROSITE" id="PS52016">
    <property type="entry name" value="TONB_DEPENDENT_REC_3"/>
    <property type="match status" value="1"/>
</dbReference>
<gene>
    <name evidence="15" type="ORF">DX908_04505</name>
</gene>
<keyword evidence="7 9" id="KW-0472">Membrane</keyword>
<evidence type="ECO:0000256" key="10">
    <source>
        <dbReference type="PROSITE-ProRule" id="PRU10143"/>
    </source>
</evidence>
<dbReference type="InterPro" id="IPR037066">
    <property type="entry name" value="Plug_dom_sf"/>
</dbReference>
<dbReference type="PANTHER" id="PTHR47234:SF2">
    <property type="entry name" value="TONB-DEPENDENT RECEPTOR"/>
    <property type="match status" value="1"/>
</dbReference>
<dbReference type="InterPro" id="IPR010916">
    <property type="entry name" value="TonB_box_CS"/>
</dbReference>
<evidence type="ECO:0008006" key="17">
    <source>
        <dbReference type="Google" id="ProtNLM"/>
    </source>
</evidence>
<comment type="subcellular location">
    <subcellularLocation>
        <location evidence="1 9">Cell outer membrane</location>
        <topology evidence="1 9">Multi-pass membrane protein</topology>
    </subcellularLocation>
</comment>
<dbReference type="PROSITE" id="PS00430">
    <property type="entry name" value="TONB_DEPENDENT_REC_1"/>
    <property type="match status" value="1"/>
</dbReference>
<keyword evidence="4 9" id="KW-0812">Transmembrane</keyword>
<dbReference type="Proteomes" id="UP000264589">
    <property type="component" value="Unassembled WGS sequence"/>
</dbReference>
<dbReference type="Gene3D" id="2.170.130.10">
    <property type="entry name" value="TonB-dependent receptor, plug domain"/>
    <property type="match status" value="1"/>
</dbReference>
<sequence>MKIRTEETGRTRVLTMTSALALVMAGFMAAPASAQDDGADDDNGDTVVVTGSRVARDTFTAESPVTVISGEALQLSGDLDLGEVLRKQLAVGDGGFTQSNVLSGGGAQSVDLRSLGADRTLNLINGRRVASFADSLQNEAADLSFIPQAMVERIEILRDGASAVYGADAVSGVVNIILKDNFEGFEVSGFAGRSTFDDRDQLQVQAVLGTNFDRGNIVFSAEYNYAELVPQTNRDWAVPTISFIGEGSQTIANGSSAHPGGAFIFDTNGDGVFSINSAFAGDDNFFCTLPIRLGGDEITNVGLNGCPSFAPSAIDELPEGRYDYALEQSILNGSEVINIATTGHYDLNENVRAFLEFQYSDRESVSKLDGNPFFQGNGPGNFPNVDIPGTNPYNPYPGEAAQLYRLRPSSTVGTRRSDIDASSMRMVFGLQGEDLWDRFNWELSYLYSEVDSSIASQGIFNMQRLQTIVDPALCAADPVCVSSLQPGSLGALDVYRPGNWSQSEINYFGYTAESRSRFTQEAVSGFIGGDIFELPAGPLGAVIGFDYREETVDINPDSITESGVSIANQTFSTNGAFDTYEVFGELNIPLLKDVPLVDYLSLNLQGRAFEYSNFGSDSVYKVGVNWTVTDELRIRSTLGTAFRAPTLVDVFSGGTVGFFSINDPCSGTTLTGPEGTATRLANCASAGPLGVPMGYQQPAQQLPVLGGGDLADGTFDLEPELAETFTFGVIYSPSFISGLRVSADYYDIEVDNFISVTDLENEILDVCYDSPNLSDPTCSLITRDANGNLQNLTRTPINRTPPLETSGIDWAVDYSFNAGPGVASLSHRGTYVLEFSLFPGEGNYGGATTGQGAVPEYRLTGAARYDWNNMFGELRANYTPEMDDVNYGGDNALGYDVIDSLLIFDAVGGWEIDDSTKLSVGINNLTNEEPPYAFNIGANALVGVHGSAVVGRYYFARITKRF</sequence>
<name>A0A371RGM5_9PROT</name>
<dbReference type="InterPro" id="IPR039426">
    <property type="entry name" value="TonB-dep_rcpt-like"/>
</dbReference>
<organism evidence="15 16">
    <name type="scientific">Parvularcula marina</name>
    <dbReference type="NCBI Taxonomy" id="2292771"/>
    <lineage>
        <taxon>Bacteria</taxon>
        <taxon>Pseudomonadati</taxon>
        <taxon>Pseudomonadota</taxon>
        <taxon>Alphaproteobacteria</taxon>
        <taxon>Parvularculales</taxon>
        <taxon>Parvularculaceae</taxon>
        <taxon>Parvularcula</taxon>
    </lineage>
</organism>
<feature type="signal peptide" evidence="12">
    <location>
        <begin position="1"/>
        <end position="34"/>
    </location>
</feature>
<feature type="domain" description="TonB-dependent receptor-like beta-barrel" evidence="13">
    <location>
        <begin position="380"/>
        <end position="925"/>
    </location>
</feature>
<evidence type="ECO:0000256" key="2">
    <source>
        <dbReference type="ARBA" id="ARBA00022448"/>
    </source>
</evidence>